<keyword evidence="2" id="KW-0560">Oxidoreductase</keyword>
<gene>
    <name evidence="3" type="ORF">L0M14_25555</name>
</gene>
<sequence>MTRTACVTGADRGVGLELTRELLRQGYTVYAGYIIEDGKELPLLAAEYPGHLHRVPMNVADDGSVKAGAAHIASLTERLDLLINNAAILGDIQAAVTDELDFGNMQQVFNVNALGALRVSNALIHLIQRSNLPLIVNISSEAGSVGTCWRTGWFAYCMSKAALNMQTAIIHNQLKQDGGQVIAIHPGWVQTYMQGTKDEQATLTPQQSAVSILRTIAMYASDVPEQARFVDYEGNAMQW</sequence>
<reference evidence="3 4" key="1">
    <citation type="journal article" date="2024" name="Int. J. Syst. Evol. Microbiol.">
        <title>Paenibacillus hexagrammi sp. nov., a novel bacterium isolated from the gut content of Hexagrammos agrammus.</title>
        <authorList>
            <person name="Jung H.K."/>
            <person name="Kim D.G."/>
            <person name="Zin H."/>
            <person name="Park J."/>
            <person name="Jung H."/>
            <person name="Kim Y.O."/>
            <person name="Kong H.J."/>
            <person name="Kim J.W."/>
            <person name="Kim Y.S."/>
        </authorList>
    </citation>
    <scope>NUCLEOTIDE SEQUENCE [LARGE SCALE GENOMIC DNA]</scope>
    <source>
        <strain evidence="3 4">YPD9-1</strain>
    </source>
</reference>
<dbReference type="RefSeq" id="WP_235119246.1">
    <property type="nucleotide sequence ID" value="NZ_CP090978.1"/>
</dbReference>
<evidence type="ECO:0000313" key="4">
    <source>
        <dbReference type="Proteomes" id="UP001649230"/>
    </source>
</evidence>
<protein>
    <submittedName>
        <fullName evidence="3">SDR family oxidoreductase</fullName>
    </submittedName>
</protein>
<evidence type="ECO:0000313" key="3">
    <source>
        <dbReference type="EMBL" id="UJF32903.1"/>
    </source>
</evidence>
<dbReference type="PANTHER" id="PTHR43544">
    <property type="entry name" value="SHORT-CHAIN DEHYDROGENASE/REDUCTASE"/>
    <property type="match status" value="1"/>
</dbReference>
<dbReference type="EMBL" id="CP090978">
    <property type="protein sequence ID" value="UJF32903.1"/>
    <property type="molecule type" value="Genomic_DNA"/>
</dbReference>
<dbReference type="CDD" id="cd05325">
    <property type="entry name" value="carb_red_sniffer_like_SDR_c"/>
    <property type="match status" value="1"/>
</dbReference>
<accession>A0ABY3SFU5</accession>
<organism evidence="3 4">
    <name type="scientific">Paenibacillus hexagrammi</name>
    <dbReference type="NCBI Taxonomy" id="2908839"/>
    <lineage>
        <taxon>Bacteria</taxon>
        <taxon>Bacillati</taxon>
        <taxon>Bacillota</taxon>
        <taxon>Bacilli</taxon>
        <taxon>Bacillales</taxon>
        <taxon>Paenibacillaceae</taxon>
        <taxon>Paenibacillus</taxon>
    </lineage>
</organism>
<dbReference type="InterPro" id="IPR036291">
    <property type="entry name" value="NAD(P)-bd_dom_sf"/>
</dbReference>
<dbReference type="Gene3D" id="3.40.50.720">
    <property type="entry name" value="NAD(P)-binding Rossmann-like Domain"/>
    <property type="match status" value="1"/>
</dbReference>
<dbReference type="InterPro" id="IPR002347">
    <property type="entry name" value="SDR_fam"/>
</dbReference>
<evidence type="ECO:0000256" key="2">
    <source>
        <dbReference type="ARBA" id="ARBA00023002"/>
    </source>
</evidence>
<dbReference type="Proteomes" id="UP001649230">
    <property type="component" value="Chromosome"/>
</dbReference>
<dbReference type="SUPFAM" id="SSF51735">
    <property type="entry name" value="NAD(P)-binding Rossmann-fold domains"/>
    <property type="match status" value="1"/>
</dbReference>
<dbReference type="InterPro" id="IPR051468">
    <property type="entry name" value="Fungal_SecMetab_SDRs"/>
</dbReference>
<proteinExistence type="predicted"/>
<name>A0ABY3SFU5_9BACL</name>
<dbReference type="Pfam" id="PF00106">
    <property type="entry name" value="adh_short"/>
    <property type="match status" value="1"/>
</dbReference>
<dbReference type="PRINTS" id="PR00081">
    <property type="entry name" value="GDHRDH"/>
</dbReference>
<keyword evidence="4" id="KW-1185">Reference proteome</keyword>
<evidence type="ECO:0000256" key="1">
    <source>
        <dbReference type="ARBA" id="ARBA00022857"/>
    </source>
</evidence>
<dbReference type="PANTHER" id="PTHR43544:SF7">
    <property type="entry name" value="NADB-LER2"/>
    <property type="match status" value="1"/>
</dbReference>
<keyword evidence="1" id="KW-0521">NADP</keyword>